<evidence type="ECO:0000313" key="1">
    <source>
        <dbReference type="EMBL" id="SHK28883.1"/>
    </source>
</evidence>
<accession>A0A1M6R8U0</accession>
<protein>
    <submittedName>
        <fullName evidence="1">Uncharacterized protein</fullName>
    </submittedName>
</protein>
<name>A0A1M6R8U0_9CLOT</name>
<dbReference type="RefSeq" id="WP_072991104.1">
    <property type="nucleotide sequence ID" value="NZ_FQZB01000015.1"/>
</dbReference>
<dbReference type="Pfam" id="PF06935">
    <property type="entry name" value="DUF1284"/>
    <property type="match status" value="1"/>
</dbReference>
<dbReference type="EMBL" id="FQZB01000015">
    <property type="protein sequence ID" value="SHK28883.1"/>
    <property type="molecule type" value="Genomic_DNA"/>
</dbReference>
<dbReference type="STRING" id="1121302.SAMN02745163_03574"/>
<dbReference type="AlphaFoldDB" id="A0A1M6R8U0"/>
<dbReference type="Proteomes" id="UP000184310">
    <property type="component" value="Unassembled WGS sequence"/>
</dbReference>
<organism evidence="1 2">
    <name type="scientific">Clostridium cavendishii DSM 21758</name>
    <dbReference type="NCBI Taxonomy" id="1121302"/>
    <lineage>
        <taxon>Bacteria</taxon>
        <taxon>Bacillati</taxon>
        <taxon>Bacillota</taxon>
        <taxon>Clostridia</taxon>
        <taxon>Eubacteriales</taxon>
        <taxon>Clostridiaceae</taxon>
        <taxon>Clostridium</taxon>
    </lineage>
</organism>
<keyword evidence="2" id="KW-1185">Reference proteome</keyword>
<proteinExistence type="predicted"/>
<dbReference type="InterPro" id="IPR009702">
    <property type="entry name" value="DUF1284"/>
</dbReference>
<reference evidence="1 2" key="1">
    <citation type="submission" date="2016-11" db="EMBL/GenBank/DDBJ databases">
        <authorList>
            <person name="Jaros S."/>
            <person name="Januszkiewicz K."/>
            <person name="Wedrychowicz H."/>
        </authorList>
    </citation>
    <scope>NUCLEOTIDE SEQUENCE [LARGE SCALE GENOMIC DNA]</scope>
    <source>
        <strain evidence="1 2">DSM 21758</strain>
    </source>
</reference>
<gene>
    <name evidence="1" type="ORF">SAMN02745163_03574</name>
</gene>
<evidence type="ECO:0000313" key="2">
    <source>
        <dbReference type="Proteomes" id="UP000184310"/>
    </source>
</evidence>
<sequence length="164" mass="19092">MSFQGQLQNKIVNIVIKPHHFLDIIKLYGKGIEQFIPNIEYGHNFYGIANLIIRNKNIIIELTIDKDDICGPCKYIGKNGLCTDKITHINKITSKDEWNKILDTRILSGLNLEQGNKFTAYDFCKLLYLNSEKIFEVWKEETKEAKDKRYEAFCIGAKRYLDVL</sequence>